<feature type="compositionally biased region" description="Polar residues" evidence="1">
    <location>
        <begin position="66"/>
        <end position="81"/>
    </location>
</feature>
<dbReference type="Proteomes" id="UP001595719">
    <property type="component" value="Unassembled WGS sequence"/>
</dbReference>
<dbReference type="RefSeq" id="WP_179000760.1">
    <property type="nucleotide sequence ID" value="NZ_JBHSCO010000008.1"/>
</dbReference>
<feature type="compositionally biased region" description="Basic and acidic residues" evidence="1">
    <location>
        <begin position="54"/>
        <end position="64"/>
    </location>
</feature>
<sequence length="81" mass="9052">MAEKKMAFFTVLANLILFLGAFSSLIQEPADTKANYFKVNVIIISNGENNSKINKSDMEKKVKQIEVQSPENNVKNPSPVH</sequence>
<comment type="caution">
    <text evidence="2">The sequence shown here is derived from an EMBL/GenBank/DDBJ whole genome shotgun (WGS) entry which is preliminary data.</text>
</comment>
<evidence type="ECO:0000313" key="3">
    <source>
        <dbReference type="Proteomes" id="UP001595719"/>
    </source>
</evidence>
<reference evidence="3" key="1">
    <citation type="journal article" date="2019" name="Int. J. Syst. Evol. Microbiol.">
        <title>The Global Catalogue of Microorganisms (GCM) 10K type strain sequencing project: providing services to taxonomists for standard genome sequencing and annotation.</title>
        <authorList>
            <consortium name="The Broad Institute Genomics Platform"/>
            <consortium name="The Broad Institute Genome Sequencing Center for Infectious Disease"/>
            <person name="Wu L."/>
            <person name="Ma J."/>
        </authorList>
    </citation>
    <scope>NUCLEOTIDE SEQUENCE [LARGE SCALE GENOMIC DNA]</scope>
    <source>
        <strain evidence="3">CGMCC 1.15345</strain>
    </source>
</reference>
<feature type="region of interest" description="Disordered" evidence="1">
    <location>
        <begin position="50"/>
        <end position="81"/>
    </location>
</feature>
<accession>A0ABV8WB50</accession>
<proteinExistence type="predicted"/>
<evidence type="ECO:0000313" key="2">
    <source>
        <dbReference type="EMBL" id="MFC4394042.1"/>
    </source>
</evidence>
<evidence type="ECO:0000256" key="1">
    <source>
        <dbReference type="SAM" id="MobiDB-lite"/>
    </source>
</evidence>
<keyword evidence="3" id="KW-1185">Reference proteome</keyword>
<protein>
    <submittedName>
        <fullName evidence="2">Uncharacterized protein</fullName>
    </submittedName>
</protein>
<gene>
    <name evidence="2" type="ORF">ACFOY0_23830</name>
</gene>
<dbReference type="EMBL" id="JBHSCO010000008">
    <property type="protein sequence ID" value="MFC4394042.1"/>
    <property type="molecule type" value="Genomic_DNA"/>
</dbReference>
<name>A0ABV8WB50_9FLAO</name>
<organism evidence="2 3">
    <name type="scientific">Flavobacterium quisquiliarum</name>
    <dbReference type="NCBI Taxonomy" id="1834436"/>
    <lineage>
        <taxon>Bacteria</taxon>
        <taxon>Pseudomonadati</taxon>
        <taxon>Bacteroidota</taxon>
        <taxon>Flavobacteriia</taxon>
        <taxon>Flavobacteriales</taxon>
        <taxon>Flavobacteriaceae</taxon>
        <taxon>Flavobacterium</taxon>
    </lineage>
</organism>